<dbReference type="Gene3D" id="2.20.100.10">
    <property type="entry name" value="Thrombospondin type-1 (TSP1) repeat"/>
    <property type="match status" value="1"/>
</dbReference>
<keyword evidence="1" id="KW-0732">Signal</keyword>
<keyword evidence="4" id="KW-1185">Reference proteome</keyword>
<sequence length="1416" mass="161384">MVGLWLLLFIHESHGLSKLERDLFNDACVPKTEEDFQILEKFIVPHEDRPDFFINNPATNNQLKTKFNGRSYAKSNGYCDIGTFDSWQSCSEVGECYEDCWDGKCHEFKKNGTTPFPKNFSEDGKCREKMLLCAKQCADNPDCDAFSFLMLEKSSYYQVFRCNLMAGGLCKPSTIDPIPPRAVYHVKRSFYETLKPEQLENDDSLQQFWTSWSQCQTKAKCGEGVENRSRRKEDGGKQWNARKCHQMTSTGEPILCPKEIVLPTIAHGLTQWSEWGSCSKTCFDPFRKTFTEKGQRLRTRSCGTCQNPDSSNFCENPSNLLFSEEKEGQDLPYCEGEKVEIEECNVHQCLPHSNLGWAEDGKTRDYYKVEGWATAPENSETDNAQFQGKCPNYATDAYKSVLINGDVRRNLNAKINRKRKAAFAECMKLCRNESAKCKAVTFKLEFDSESGSPNCFLHETRCHESSDFTTDDAQVWYAYKNHCFAKNFCAHAGDNWRSKCDASGEFAYPNLPKCSCQGSKDKHTSGRFFGNALGWREFNETTNMYQPRIPAPKFYNEKQYSRIFNTESTTEQYLQAYEDNLLMCHNPCAHHRCGENSICELDATETTGYRCNCKHPYIINPEFDYNHNACVQNMDNRNVRADFSDSKILFGGGWHRQPPPGFQINDEPMPSDRYYGLESTDEPGTVQIMHLKNHAPSPTREQRIGKFYGCMMHLDEKSVMLAGGKWGDSFNQYDDQTSVFRFNNHVSDGKWIDTQGNEMQSSPESCQGESGCVRGNDWPDLPSTSVLRCEGQCRNGEAGVGPTNVYWIAEYCYIKTEFFNSESRNMEEMEFNLCEYKLVADEENGEFVPKLGGKYRSEKQPEAVWRSNVADYQRAFLNTTGEKFRGKLNRIKWSENEDVTNNRTTEHVWKDYPSPELFSPAVGPQDPVKKFYRGSNFIDVLIKEARNNNAQGQPVCGILGDRAYLGSGTGGFLYSIPRNASQLSMEPVWRRENSSRFPQAYSRVDGRRCTARRIPDKDTYDLFPIQRQSLGIASTTEGLWMLGGLVHPSADVENTLGNIKYADVEGCTKGAMYSDVWVFNPRGWNRQAVLGDAAEKYKGQSARQILPERYGFGDGIDEKPFPQSFEDFTLWDEESSENGLTIQRAEEEGWECSAVQGGWCRKPFLPHHTKAPEVVTLCFEYDEGEEIYQPEHVDVFGNTWAQNAPNMSGFRREVFYLEIRRADGTYGSDRPKYSSSVSENCPNAEKLHAEDADLVVDETSAVADFSECTDSCSSETCNRKWDKTLLRRKWHEAGRIRFPRLGFLSGTLKGEIFLWGGECAGFSKDDGKSANMELNGTCRSCYKTHLCKAKIDENGVADNQDYMERFVIFRMNKAGFLFGAPRHVEMKGWYPGTVTNDESQVSQQFSAINNNNAFYS</sequence>
<evidence type="ECO:0000259" key="2">
    <source>
        <dbReference type="PROSITE" id="PS50948"/>
    </source>
</evidence>
<feature type="signal peptide" evidence="1">
    <location>
        <begin position="1"/>
        <end position="15"/>
    </location>
</feature>
<feature type="chain" id="PRO_5047199420" evidence="1">
    <location>
        <begin position="16"/>
        <end position="1416"/>
    </location>
</feature>
<reference evidence="3 4" key="1">
    <citation type="submission" date="2021-04" db="EMBL/GenBank/DDBJ databases">
        <authorList>
            <person name="Bliznina A."/>
        </authorList>
    </citation>
    <scope>NUCLEOTIDE SEQUENCE [LARGE SCALE GENOMIC DNA]</scope>
</reference>
<name>A0ABN7S0W9_OIKDI</name>
<protein>
    <submittedName>
        <fullName evidence="3">Oidioi.mRNA.OKI2018_I69.PAR.g12647.t1.cds</fullName>
    </submittedName>
</protein>
<proteinExistence type="predicted"/>
<dbReference type="InterPro" id="IPR036383">
    <property type="entry name" value="TSP1_rpt_sf"/>
</dbReference>
<dbReference type="Proteomes" id="UP001158576">
    <property type="component" value="Chromosome PAR"/>
</dbReference>
<gene>
    <name evidence="3" type="ORF">OKIOD_LOCUS4205</name>
</gene>
<feature type="domain" description="Apple" evidence="2">
    <location>
        <begin position="390"/>
        <end position="483"/>
    </location>
</feature>
<accession>A0ABN7S0W9</accession>
<evidence type="ECO:0000313" key="3">
    <source>
        <dbReference type="EMBL" id="CAG5090558.1"/>
    </source>
</evidence>
<dbReference type="EMBL" id="OU015568">
    <property type="protein sequence ID" value="CAG5090558.1"/>
    <property type="molecule type" value="Genomic_DNA"/>
</dbReference>
<organism evidence="3 4">
    <name type="scientific">Oikopleura dioica</name>
    <name type="common">Tunicate</name>
    <dbReference type="NCBI Taxonomy" id="34765"/>
    <lineage>
        <taxon>Eukaryota</taxon>
        <taxon>Metazoa</taxon>
        <taxon>Chordata</taxon>
        <taxon>Tunicata</taxon>
        <taxon>Appendicularia</taxon>
        <taxon>Copelata</taxon>
        <taxon>Oikopleuridae</taxon>
        <taxon>Oikopleura</taxon>
    </lineage>
</organism>
<dbReference type="InterPro" id="IPR003609">
    <property type="entry name" value="Pan_app"/>
</dbReference>
<dbReference type="PROSITE" id="PS50092">
    <property type="entry name" value="TSP1"/>
    <property type="match status" value="1"/>
</dbReference>
<evidence type="ECO:0000256" key="1">
    <source>
        <dbReference type="SAM" id="SignalP"/>
    </source>
</evidence>
<evidence type="ECO:0000313" key="4">
    <source>
        <dbReference type="Proteomes" id="UP001158576"/>
    </source>
</evidence>
<dbReference type="InterPro" id="IPR000884">
    <property type="entry name" value="TSP1_rpt"/>
</dbReference>
<dbReference type="PROSITE" id="PS50948">
    <property type="entry name" value="PAN"/>
    <property type="match status" value="1"/>
</dbReference>